<dbReference type="Pfam" id="PF03033">
    <property type="entry name" value="Glyco_transf_28"/>
    <property type="match status" value="1"/>
</dbReference>
<proteinExistence type="inferred from homology"/>
<dbReference type="HAMAP" id="MF_00033">
    <property type="entry name" value="MurG"/>
    <property type="match status" value="1"/>
</dbReference>
<evidence type="ECO:0000256" key="10">
    <source>
        <dbReference type="HAMAP-Rule" id="MF_00033"/>
    </source>
</evidence>
<comment type="pathway">
    <text evidence="10">Cell wall biogenesis; peptidoglycan biosynthesis.</text>
</comment>
<feature type="domain" description="Glycosyltransferase family 28 N-terminal" evidence="11">
    <location>
        <begin position="6"/>
        <end position="145"/>
    </location>
</feature>
<dbReference type="GO" id="GO:0071555">
    <property type="term" value="P:cell wall organization"/>
    <property type="evidence" value="ECO:0007669"/>
    <property type="project" value="UniProtKB-KW"/>
</dbReference>
<protein>
    <recommendedName>
        <fullName evidence="10">UDP-N-acetylglucosamine--N-acetylmuramyl-(pentapeptide) pyrophosphoryl-undecaprenol N-acetylglucosamine transferase</fullName>
        <ecNumber evidence="10">2.4.1.227</ecNumber>
    </recommendedName>
    <alternativeName>
        <fullName evidence="10">Undecaprenyl-PP-MurNAc-pentapeptide-UDPGlcNAc GlcNAc transferase</fullName>
    </alternativeName>
</protein>
<keyword evidence="3 10" id="KW-0328">Glycosyltransferase</keyword>
<evidence type="ECO:0000256" key="5">
    <source>
        <dbReference type="ARBA" id="ARBA00022960"/>
    </source>
</evidence>
<dbReference type="GO" id="GO:0009252">
    <property type="term" value="P:peptidoglycan biosynthetic process"/>
    <property type="evidence" value="ECO:0007669"/>
    <property type="project" value="UniProtKB-UniRule"/>
</dbReference>
<keyword evidence="1 10" id="KW-1003">Cell membrane</keyword>
<feature type="binding site" evidence="10">
    <location>
        <position position="304"/>
    </location>
    <ligand>
        <name>UDP-N-acetyl-alpha-D-glucosamine</name>
        <dbReference type="ChEBI" id="CHEBI:57705"/>
    </ligand>
</feature>
<dbReference type="AlphaFoldDB" id="A0A0G0JVQ1"/>
<dbReference type="GO" id="GO:0051991">
    <property type="term" value="F:UDP-N-acetyl-D-glucosamine:N-acetylmuramoyl-L-alanyl-D-glutamyl-meso-2,6-diaminopimelyl-D-alanyl-D-alanine-diphosphoundecaprenol 4-beta-N-acetylglucosaminlytransferase activity"/>
    <property type="evidence" value="ECO:0007669"/>
    <property type="project" value="RHEA"/>
</dbReference>
<dbReference type="GO" id="GO:0051301">
    <property type="term" value="P:cell division"/>
    <property type="evidence" value="ECO:0007669"/>
    <property type="project" value="UniProtKB-KW"/>
</dbReference>
<evidence type="ECO:0000256" key="2">
    <source>
        <dbReference type="ARBA" id="ARBA00022618"/>
    </source>
</evidence>
<comment type="function">
    <text evidence="10">Cell wall formation. Catalyzes the transfer of a GlcNAc subunit on undecaprenyl-pyrophosphoryl-MurNAc-pentapeptide (lipid intermediate I) to form undecaprenyl-pyrophosphoryl-MurNAc-(pentapeptide)GlcNAc (lipid intermediate II).</text>
</comment>
<dbReference type="Proteomes" id="UP000034235">
    <property type="component" value="Unassembled WGS sequence"/>
</dbReference>
<keyword evidence="9 10" id="KW-0961">Cell wall biogenesis/degradation</keyword>
<name>A0A0G0JVQ1_9BACT</name>
<keyword evidence="2 10" id="KW-0132">Cell division</keyword>
<keyword evidence="7 10" id="KW-0472">Membrane</keyword>
<comment type="subcellular location">
    <subcellularLocation>
        <location evidence="10">Cell membrane</location>
        <topology evidence="10">Peripheral membrane protein</topology>
        <orientation evidence="10">Cytoplasmic side</orientation>
    </subcellularLocation>
</comment>
<comment type="caution">
    <text evidence="13">The sequence shown here is derived from an EMBL/GenBank/DDBJ whole genome shotgun (WGS) entry which is preliminary data.</text>
</comment>
<dbReference type="EC" id="2.4.1.227" evidence="10"/>
<evidence type="ECO:0000256" key="7">
    <source>
        <dbReference type="ARBA" id="ARBA00023136"/>
    </source>
</evidence>
<comment type="caution">
    <text evidence="10">Lacks conserved residue(s) required for the propagation of feature annotation.</text>
</comment>
<evidence type="ECO:0000256" key="9">
    <source>
        <dbReference type="ARBA" id="ARBA00023316"/>
    </source>
</evidence>
<evidence type="ECO:0000259" key="11">
    <source>
        <dbReference type="Pfam" id="PF03033"/>
    </source>
</evidence>
<keyword evidence="5 10" id="KW-0133">Cell shape</keyword>
<dbReference type="UniPathway" id="UPA00219"/>
<keyword evidence="6 10" id="KW-0573">Peptidoglycan synthesis</keyword>
<evidence type="ECO:0000256" key="1">
    <source>
        <dbReference type="ARBA" id="ARBA00022475"/>
    </source>
</evidence>
<organism evidence="13 14">
    <name type="scientific">Candidatus Daviesbacteria bacterium GW2011_GWA2_38_24</name>
    <dbReference type="NCBI Taxonomy" id="1618422"/>
    <lineage>
        <taxon>Bacteria</taxon>
        <taxon>Candidatus Daviesiibacteriota</taxon>
    </lineage>
</organism>
<feature type="binding site" evidence="10">
    <location>
        <position position="167"/>
    </location>
    <ligand>
        <name>UDP-N-acetyl-alpha-D-glucosamine</name>
        <dbReference type="ChEBI" id="CHEBI:57705"/>
    </ligand>
</feature>
<dbReference type="EMBL" id="LBUP01000001">
    <property type="protein sequence ID" value="KKQ67155.1"/>
    <property type="molecule type" value="Genomic_DNA"/>
</dbReference>
<evidence type="ECO:0000256" key="8">
    <source>
        <dbReference type="ARBA" id="ARBA00023306"/>
    </source>
</evidence>
<reference evidence="13 14" key="1">
    <citation type="journal article" date="2015" name="Nature">
        <title>rRNA introns, odd ribosomes, and small enigmatic genomes across a large radiation of phyla.</title>
        <authorList>
            <person name="Brown C.T."/>
            <person name="Hug L.A."/>
            <person name="Thomas B.C."/>
            <person name="Sharon I."/>
            <person name="Castelle C.J."/>
            <person name="Singh A."/>
            <person name="Wilkins M.J."/>
            <person name="Williams K.H."/>
            <person name="Banfield J.F."/>
        </authorList>
    </citation>
    <scope>NUCLEOTIDE SEQUENCE [LARGE SCALE GENOMIC DNA]</scope>
</reference>
<evidence type="ECO:0000256" key="6">
    <source>
        <dbReference type="ARBA" id="ARBA00022984"/>
    </source>
</evidence>
<dbReference type="GO" id="GO:0005975">
    <property type="term" value="P:carbohydrate metabolic process"/>
    <property type="evidence" value="ECO:0007669"/>
    <property type="project" value="InterPro"/>
</dbReference>
<dbReference type="GO" id="GO:0050511">
    <property type="term" value="F:undecaprenyldiphospho-muramoylpentapeptide beta-N-acetylglucosaminyltransferase activity"/>
    <property type="evidence" value="ECO:0007669"/>
    <property type="project" value="UniProtKB-UniRule"/>
</dbReference>
<keyword evidence="8 10" id="KW-0131">Cell cycle</keyword>
<keyword evidence="4 10" id="KW-0808">Transferase</keyword>
<evidence type="ECO:0000313" key="13">
    <source>
        <dbReference type="EMBL" id="KKQ67155.1"/>
    </source>
</evidence>
<dbReference type="InterPro" id="IPR006009">
    <property type="entry name" value="GlcNAc_MurG"/>
</dbReference>
<feature type="domain" description="Glycosyl transferase family 28 C-terminal" evidence="12">
    <location>
        <begin position="196"/>
        <end position="362"/>
    </location>
</feature>
<dbReference type="InterPro" id="IPR004276">
    <property type="entry name" value="GlycoTrans_28_N"/>
</dbReference>
<evidence type="ECO:0000259" key="12">
    <source>
        <dbReference type="Pfam" id="PF04101"/>
    </source>
</evidence>
<evidence type="ECO:0000256" key="3">
    <source>
        <dbReference type="ARBA" id="ARBA00022676"/>
    </source>
</evidence>
<sequence length="375" mass="42157">MKALVTGSHFTPAQAVIKELKKFKDIDIVYIGRKTTIEGDKTPSVESKVLPTLGVKYLTITAGRLQRSFTPYTFLSLLKIPVGFVQSFAILLNEKPDVVISFGGYVAVPTVFSAWLLNIPVIIHEQTLVTGLANTISSFFADKIAVSFKDAVLFDKRKQVVTGNPMREELVNFAEEGLEEFIKIAKKAKSEKLPLILVTGGNQGSHLLNQTIGEILDELTEISFVIHQTGDSKYKDFEYLKENQIKNPERYLVKKWIDAKDVGYIFKNIDLAVSRAGINTLQELSYFGIPTLLVPIPYLYKNEQEVNAKFFKELGLAKVIKQSELDGQKLLETIKEAFSKLTELKERAKRSKEVVILDAAKRLTQEILILAEKKE</sequence>
<dbReference type="PANTHER" id="PTHR21015">
    <property type="entry name" value="UDP-N-ACETYLGLUCOSAMINE--N-ACETYLMURAMYL-(PENTAPEPTIDE) PYROPHOSPHORYL-UNDECAPRENOL N-ACETYLGLUCOSAMINE TRANSFERASE 1"/>
    <property type="match status" value="1"/>
</dbReference>
<dbReference type="SUPFAM" id="SSF53756">
    <property type="entry name" value="UDP-Glycosyltransferase/glycogen phosphorylase"/>
    <property type="match status" value="1"/>
</dbReference>
<evidence type="ECO:0000256" key="4">
    <source>
        <dbReference type="ARBA" id="ARBA00022679"/>
    </source>
</evidence>
<dbReference type="Pfam" id="PF04101">
    <property type="entry name" value="Glyco_tran_28_C"/>
    <property type="match status" value="1"/>
</dbReference>
<dbReference type="Gene3D" id="3.40.50.2000">
    <property type="entry name" value="Glycogen Phosphorylase B"/>
    <property type="match status" value="2"/>
</dbReference>
<comment type="catalytic activity">
    <reaction evidence="10">
        <text>di-trans,octa-cis-undecaprenyl diphospho-N-acetyl-alpha-D-muramoyl-L-alanyl-D-glutamyl-meso-2,6-diaminopimeloyl-D-alanyl-D-alanine + UDP-N-acetyl-alpha-D-glucosamine = di-trans,octa-cis-undecaprenyl diphospho-[N-acetyl-alpha-D-glucosaminyl-(1-&gt;4)]-N-acetyl-alpha-D-muramoyl-L-alanyl-D-glutamyl-meso-2,6-diaminopimeloyl-D-alanyl-D-alanine + UDP + H(+)</text>
        <dbReference type="Rhea" id="RHEA:31227"/>
        <dbReference type="ChEBI" id="CHEBI:15378"/>
        <dbReference type="ChEBI" id="CHEBI:57705"/>
        <dbReference type="ChEBI" id="CHEBI:58223"/>
        <dbReference type="ChEBI" id="CHEBI:61387"/>
        <dbReference type="ChEBI" id="CHEBI:61388"/>
        <dbReference type="EC" id="2.4.1.227"/>
    </reaction>
</comment>
<gene>
    <name evidence="10" type="primary">murG</name>
    <name evidence="13" type="ORF">US86_C0001G0082</name>
</gene>
<dbReference type="GO" id="GO:0008360">
    <property type="term" value="P:regulation of cell shape"/>
    <property type="evidence" value="ECO:0007669"/>
    <property type="project" value="UniProtKB-KW"/>
</dbReference>
<dbReference type="PANTHER" id="PTHR21015:SF22">
    <property type="entry name" value="GLYCOSYLTRANSFERASE"/>
    <property type="match status" value="1"/>
</dbReference>
<evidence type="ECO:0000313" key="14">
    <source>
        <dbReference type="Proteomes" id="UP000034235"/>
    </source>
</evidence>
<accession>A0A0G0JVQ1</accession>
<dbReference type="CDD" id="cd03785">
    <property type="entry name" value="GT28_MurG"/>
    <property type="match status" value="1"/>
</dbReference>
<dbReference type="InterPro" id="IPR007235">
    <property type="entry name" value="Glyco_trans_28_C"/>
</dbReference>
<comment type="similarity">
    <text evidence="10">Belongs to the glycosyltransferase 28 family. MurG subfamily.</text>
</comment>
<dbReference type="GO" id="GO:0005886">
    <property type="term" value="C:plasma membrane"/>
    <property type="evidence" value="ECO:0007669"/>
    <property type="project" value="UniProtKB-SubCell"/>
</dbReference>